<evidence type="ECO:0000256" key="5">
    <source>
        <dbReference type="ARBA" id="ARBA00022787"/>
    </source>
</evidence>
<proteinExistence type="inferred from homology"/>
<dbReference type="Pfam" id="PF08038">
    <property type="entry name" value="Tom7"/>
    <property type="match status" value="1"/>
</dbReference>
<dbReference type="PANTHER" id="PTHR34944">
    <property type="entry name" value="MITOCHONDRIAL IMPORT RECEPTOR SUBUNIT TOM7"/>
    <property type="match status" value="1"/>
</dbReference>
<keyword evidence="5" id="KW-1000">Mitochondrion outer membrane</keyword>
<protein>
    <recommendedName>
        <fullName evidence="12">Tom7-domain-containing protein</fullName>
    </recommendedName>
</protein>
<keyword evidence="3" id="KW-0813">Transport</keyword>
<dbReference type="EMBL" id="CP138897">
    <property type="protein sequence ID" value="WPK26261.1"/>
    <property type="molecule type" value="Genomic_DNA"/>
</dbReference>
<sequence length="59" mass="6682">MATYQLSLSDESKERLAKVLDYSRTLAHYGFIPFILYLGWKASPTKPSLFNLLSPFPSA</sequence>
<evidence type="ECO:0000256" key="3">
    <source>
        <dbReference type="ARBA" id="ARBA00022448"/>
    </source>
</evidence>
<dbReference type="InterPro" id="IPR012621">
    <property type="entry name" value="Tom7"/>
</dbReference>
<comment type="similarity">
    <text evidence="2">Belongs to the Tom7 family.</text>
</comment>
<reference evidence="10 11" key="1">
    <citation type="submission" date="2023-10" db="EMBL/GenBank/DDBJ databases">
        <title>Draft Genome Sequence of Candida saopaulonensis from a very Premature Infant with Sepsis.</title>
        <authorList>
            <person name="Ning Y."/>
            <person name="Dai R."/>
            <person name="Xiao M."/>
            <person name="Xu Y."/>
            <person name="Yan Q."/>
            <person name="Zhang L."/>
        </authorList>
    </citation>
    <scope>NUCLEOTIDE SEQUENCE [LARGE SCALE GENOMIC DNA]</scope>
    <source>
        <strain evidence="10 11">19XY460</strain>
    </source>
</reference>
<name>A0AAX4HCJ1_9ASCO</name>
<evidence type="ECO:0000256" key="2">
    <source>
        <dbReference type="ARBA" id="ARBA00010917"/>
    </source>
</evidence>
<evidence type="ECO:0008006" key="12">
    <source>
        <dbReference type="Google" id="ProtNLM"/>
    </source>
</evidence>
<accession>A0AAX4HCJ1</accession>
<gene>
    <name evidence="10" type="ORF">PUMCH_003610</name>
</gene>
<dbReference type="PANTHER" id="PTHR34944:SF2">
    <property type="entry name" value="MITOCHONDRIAL IMPORT RECEPTOR SUBUNIT TOM7"/>
    <property type="match status" value="1"/>
</dbReference>
<keyword evidence="7" id="KW-1133">Transmembrane helix</keyword>
<dbReference type="GO" id="GO:0005742">
    <property type="term" value="C:mitochondrial outer membrane translocase complex"/>
    <property type="evidence" value="ECO:0007669"/>
    <property type="project" value="InterPro"/>
</dbReference>
<evidence type="ECO:0000256" key="9">
    <source>
        <dbReference type="ARBA" id="ARBA00023136"/>
    </source>
</evidence>
<evidence type="ECO:0000256" key="7">
    <source>
        <dbReference type="ARBA" id="ARBA00022989"/>
    </source>
</evidence>
<keyword evidence="4" id="KW-0812">Transmembrane</keyword>
<evidence type="ECO:0000313" key="10">
    <source>
        <dbReference type="EMBL" id="WPK26261.1"/>
    </source>
</evidence>
<keyword evidence="11" id="KW-1185">Reference proteome</keyword>
<evidence type="ECO:0000256" key="1">
    <source>
        <dbReference type="ARBA" id="ARBA00004572"/>
    </source>
</evidence>
<dbReference type="Proteomes" id="UP001338582">
    <property type="component" value="Chromosome 4"/>
</dbReference>
<dbReference type="GeneID" id="88174673"/>
<organism evidence="10 11">
    <name type="scientific">Australozyma saopauloensis</name>
    <dbReference type="NCBI Taxonomy" id="291208"/>
    <lineage>
        <taxon>Eukaryota</taxon>
        <taxon>Fungi</taxon>
        <taxon>Dikarya</taxon>
        <taxon>Ascomycota</taxon>
        <taxon>Saccharomycotina</taxon>
        <taxon>Pichiomycetes</taxon>
        <taxon>Metschnikowiaceae</taxon>
        <taxon>Australozyma</taxon>
    </lineage>
</organism>
<keyword evidence="6" id="KW-0653">Protein transport</keyword>
<comment type="subcellular location">
    <subcellularLocation>
        <location evidence="1">Mitochondrion outer membrane</location>
        <topology evidence="1">Single-pass membrane protein</topology>
    </subcellularLocation>
</comment>
<keyword evidence="9" id="KW-0472">Membrane</keyword>
<dbReference type="RefSeq" id="XP_062878642.1">
    <property type="nucleotide sequence ID" value="XM_063022572.1"/>
</dbReference>
<dbReference type="AlphaFoldDB" id="A0AAX4HCJ1"/>
<dbReference type="GO" id="GO:0045040">
    <property type="term" value="P:protein insertion into mitochondrial outer membrane"/>
    <property type="evidence" value="ECO:0007669"/>
    <property type="project" value="TreeGrafter"/>
</dbReference>
<evidence type="ECO:0000256" key="6">
    <source>
        <dbReference type="ARBA" id="ARBA00022927"/>
    </source>
</evidence>
<evidence type="ECO:0000256" key="8">
    <source>
        <dbReference type="ARBA" id="ARBA00023128"/>
    </source>
</evidence>
<evidence type="ECO:0000256" key="4">
    <source>
        <dbReference type="ARBA" id="ARBA00022692"/>
    </source>
</evidence>
<dbReference type="GO" id="GO:0030150">
    <property type="term" value="P:protein import into mitochondrial matrix"/>
    <property type="evidence" value="ECO:0007669"/>
    <property type="project" value="InterPro"/>
</dbReference>
<dbReference type="KEGG" id="asau:88174673"/>
<evidence type="ECO:0000313" key="11">
    <source>
        <dbReference type="Proteomes" id="UP001338582"/>
    </source>
</evidence>
<keyword evidence="8" id="KW-0496">Mitochondrion</keyword>